<keyword evidence="3" id="KW-1015">Disulfide bond</keyword>
<evidence type="ECO:0000259" key="5">
    <source>
        <dbReference type="Pfam" id="PF05375"/>
    </source>
</evidence>
<feature type="chain" id="PRO_5022082096" evidence="4">
    <location>
        <begin position="21"/>
        <end position="72"/>
    </location>
</feature>
<evidence type="ECO:0000256" key="4">
    <source>
        <dbReference type="SAM" id="SignalP"/>
    </source>
</evidence>
<reference evidence="6" key="1">
    <citation type="submission" date="2017-12" db="EMBL/GenBank/DDBJ databases">
        <title>A novel matrix protein hic6 from hyriopsis cumingii with SNPs involved in nacre color formation.</title>
        <authorList>
            <person name="Liu X."/>
            <person name="Li J."/>
        </authorList>
    </citation>
    <scope>NUCLEOTIDE SEQUENCE</scope>
</reference>
<comment type="subcellular location">
    <subcellularLocation>
        <location evidence="1">Secreted</location>
    </subcellularLocation>
</comment>
<accession>A0A565DAE2</accession>
<dbReference type="InterPro" id="IPR036201">
    <property type="entry name" value="Pacifastin_dom_sf"/>
</dbReference>
<evidence type="ECO:0000313" key="6">
    <source>
        <dbReference type="EMBL" id="QAV56622.1"/>
    </source>
</evidence>
<dbReference type="InterPro" id="IPR008037">
    <property type="entry name" value="Pacifastin_dom"/>
</dbReference>
<keyword evidence="2" id="KW-0964">Secreted</keyword>
<dbReference type="AlphaFoldDB" id="A0A565DAE2"/>
<evidence type="ECO:0000256" key="3">
    <source>
        <dbReference type="ARBA" id="ARBA00023157"/>
    </source>
</evidence>
<dbReference type="Pfam" id="PF05375">
    <property type="entry name" value="Pacifastin_I"/>
    <property type="match status" value="1"/>
</dbReference>
<feature type="signal peptide" evidence="4">
    <location>
        <begin position="1"/>
        <end position="20"/>
    </location>
</feature>
<dbReference type="EMBL" id="MG722969">
    <property type="protein sequence ID" value="QAV56622.1"/>
    <property type="molecule type" value="mRNA"/>
</dbReference>
<dbReference type="SUPFAM" id="SSF57283">
    <property type="entry name" value="PMP inhibitors"/>
    <property type="match status" value="1"/>
</dbReference>
<protein>
    <submittedName>
        <fullName evidence="6">Hic6</fullName>
    </submittedName>
</protein>
<dbReference type="GO" id="GO:0030414">
    <property type="term" value="F:peptidase inhibitor activity"/>
    <property type="evidence" value="ECO:0007669"/>
    <property type="project" value="InterPro"/>
</dbReference>
<evidence type="ECO:0000256" key="1">
    <source>
        <dbReference type="ARBA" id="ARBA00004613"/>
    </source>
</evidence>
<dbReference type="GO" id="GO:0005576">
    <property type="term" value="C:extracellular region"/>
    <property type="evidence" value="ECO:0007669"/>
    <property type="project" value="UniProtKB-SubCell"/>
</dbReference>
<feature type="domain" description="Pacifastin" evidence="5">
    <location>
        <begin position="42"/>
        <end position="71"/>
    </location>
</feature>
<sequence>MRISIVLITTLAILGCLSDADTDIVLHYIGACIDWQGNIVQPGQSYIIDGCNRCQCTIFGLGPCTRVACPQV</sequence>
<evidence type="ECO:0000256" key="2">
    <source>
        <dbReference type="ARBA" id="ARBA00022525"/>
    </source>
</evidence>
<dbReference type="PROSITE" id="PS51257">
    <property type="entry name" value="PROKAR_LIPOPROTEIN"/>
    <property type="match status" value="1"/>
</dbReference>
<organism evidence="6">
    <name type="scientific">Sinohyriopsis cumingii</name>
    <name type="common">Triangle sail mussel</name>
    <name type="synonym">Hyriopsis cumingii</name>
    <dbReference type="NCBI Taxonomy" id="165450"/>
    <lineage>
        <taxon>Eukaryota</taxon>
        <taxon>Metazoa</taxon>
        <taxon>Spiralia</taxon>
        <taxon>Lophotrochozoa</taxon>
        <taxon>Mollusca</taxon>
        <taxon>Bivalvia</taxon>
        <taxon>Autobranchia</taxon>
        <taxon>Heteroconchia</taxon>
        <taxon>Palaeoheterodonta</taxon>
        <taxon>Unionida</taxon>
        <taxon>Unionoidea</taxon>
        <taxon>Unionidae</taxon>
        <taxon>Gonideinae</taxon>
        <taxon>Sinohyriopsis</taxon>
    </lineage>
</organism>
<name>A0A565DAE2_SINCU</name>
<proteinExistence type="evidence at transcript level"/>
<keyword evidence="4" id="KW-0732">Signal</keyword>